<protein>
    <submittedName>
        <fullName evidence="1">G2/mitotic-specific cyclin</fullName>
    </submittedName>
</protein>
<organism evidence="1 2">
    <name type="scientific">Entomophthora muscae</name>
    <dbReference type="NCBI Taxonomy" id="34485"/>
    <lineage>
        <taxon>Eukaryota</taxon>
        <taxon>Fungi</taxon>
        <taxon>Fungi incertae sedis</taxon>
        <taxon>Zoopagomycota</taxon>
        <taxon>Entomophthoromycotina</taxon>
        <taxon>Entomophthoromycetes</taxon>
        <taxon>Entomophthorales</taxon>
        <taxon>Entomophthoraceae</taxon>
        <taxon>Entomophthora</taxon>
    </lineage>
</organism>
<proteinExistence type="predicted"/>
<gene>
    <name evidence="1" type="primary">CLB2</name>
    <name evidence="1" type="ORF">DSO57_1004848</name>
</gene>
<sequence length="406" mass="46516">MLNQLLAVSQLKSLSSLSPNKEFKLNLSKEKPLTMNLDVVDLTCSTPKNSLIGVSFPASSSKRQRLNSGLARETSWSTPQDKVRNKGYWNQRPLWVSVPKGEYKAVYTMEKSNINNQEPQRVFEWNPFLHPRPERLEDPDLDQPCVGCVENLFIDTDQEYQEDRLNYMLRSEASFLCNSNYIDLQPNFSWNDRTRIIGFMTTLCYSFKALPSIIHLAVNILDRYLSLRRLEVGELNSVALISVLLAAKNETSQFPRAKRLIEASKLKIADVEVIKWERRILKALDFKLTLPNPIAYLDAISPADECHLPTKLMARFLLEMMLTNHFFLKFCPSLLAGFCFYISMKILGRGSWGKSFEKVSGITREALLLNGAILLANLAETLKTQAPPFFKYRTEKYLRVAELATR</sequence>
<dbReference type="Proteomes" id="UP001165960">
    <property type="component" value="Unassembled WGS sequence"/>
</dbReference>
<evidence type="ECO:0000313" key="1">
    <source>
        <dbReference type="EMBL" id="KAJ9059221.1"/>
    </source>
</evidence>
<evidence type="ECO:0000313" key="2">
    <source>
        <dbReference type="Proteomes" id="UP001165960"/>
    </source>
</evidence>
<accession>A0ACC2SA08</accession>
<reference evidence="1" key="1">
    <citation type="submission" date="2022-04" db="EMBL/GenBank/DDBJ databases">
        <title>Genome of the entomopathogenic fungus Entomophthora muscae.</title>
        <authorList>
            <person name="Elya C."/>
            <person name="Lovett B.R."/>
            <person name="Lee E."/>
            <person name="Macias A.M."/>
            <person name="Hajek A.E."/>
            <person name="De Bivort B.L."/>
            <person name="Kasson M.T."/>
            <person name="De Fine Licht H.H."/>
            <person name="Stajich J.E."/>
        </authorList>
    </citation>
    <scope>NUCLEOTIDE SEQUENCE</scope>
    <source>
        <strain evidence="1">Berkeley</strain>
    </source>
</reference>
<comment type="caution">
    <text evidence="1">The sequence shown here is derived from an EMBL/GenBank/DDBJ whole genome shotgun (WGS) entry which is preliminary data.</text>
</comment>
<dbReference type="EMBL" id="QTSX02005692">
    <property type="protein sequence ID" value="KAJ9059221.1"/>
    <property type="molecule type" value="Genomic_DNA"/>
</dbReference>
<name>A0ACC2SA08_9FUNG</name>
<keyword evidence="2" id="KW-1185">Reference proteome</keyword>